<dbReference type="Pfam" id="PF12358">
    <property type="entry name" value="DUF3644"/>
    <property type="match status" value="1"/>
</dbReference>
<dbReference type="Pfam" id="PF18740">
    <property type="entry name" value="EC042_2821"/>
    <property type="match status" value="1"/>
</dbReference>
<comment type="caution">
    <text evidence="3">The sequence shown here is derived from an EMBL/GenBank/DDBJ whole genome shotgun (WGS) entry which is preliminary data.</text>
</comment>
<feature type="domain" description="DUF3644" evidence="1">
    <location>
        <begin position="43"/>
        <end position="222"/>
    </location>
</feature>
<organism evidence="3 4">
    <name type="scientific">Candidatus Yonathbacteria bacterium RIFCSPHIGHO2_02_FULL_44_14</name>
    <dbReference type="NCBI Taxonomy" id="1802724"/>
    <lineage>
        <taxon>Bacteria</taxon>
        <taxon>Candidatus Yonathiibacteriota</taxon>
    </lineage>
</organism>
<dbReference type="EMBL" id="MHUT01000012">
    <property type="protein sequence ID" value="OHA80952.1"/>
    <property type="molecule type" value="Genomic_DNA"/>
</dbReference>
<evidence type="ECO:0000259" key="1">
    <source>
        <dbReference type="Pfam" id="PF12358"/>
    </source>
</evidence>
<dbReference type="AlphaFoldDB" id="A0A1G2S8Q4"/>
<feature type="domain" description="EC042-2821-like Restriction Endonuclease-like" evidence="2">
    <location>
        <begin position="287"/>
        <end position="349"/>
    </location>
</feature>
<evidence type="ECO:0000259" key="2">
    <source>
        <dbReference type="Pfam" id="PF18740"/>
    </source>
</evidence>
<evidence type="ECO:0000313" key="4">
    <source>
        <dbReference type="Proteomes" id="UP000179118"/>
    </source>
</evidence>
<name>A0A1G2S8Q4_9BACT</name>
<accession>A0A1G2S8Q4</accession>
<proteinExistence type="predicted"/>
<sequence length="365" mass="41717">MVFKLCIFNALSGFTERNNWVLFSCVNKCIIVIMNYQGSSRHLFRNAKSALLASIEIYNKPSFLYREETFVILLLNSWELLLKAIISKNRGSIYYRKKRNEPYRTMSMTDAFTKAEKFFPKKIPTLPLRANLSLLSTYRDNAVHFYNEKNFGILIYSLAQTNIINFKDLLLEIFGKNLAHDISWQLIPLGIEPPIDPVKYISQGSKNTTAKGSAVRQFMNTLVASLEEVEKAGDDTARLMTIFNVSVQSVKKIEKADFVAGVDGVRGATGGPLIITKIQDPNITHPWRQKNIVQKIGSLNGEKFTPYTFQAICFKFKLKEDPRYCWRSNEGDLTRYSNEIILKIKSLKKQEVAGSLESYRSRSNS</sequence>
<dbReference type="Proteomes" id="UP000179118">
    <property type="component" value="Unassembled WGS sequence"/>
</dbReference>
<dbReference type="InterPro" id="IPR049530">
    <property type="entry name" value="EC042_2821"/>
</dbReference>
<dbReference type="InterPro" id="IPR022104">
    <property type="entry name" value="DUF3644"/>
</dbReference>
<gene>
    <name evidence="3" type="ORF">A3D51_02930</name>
</gene>
<evidence type="ECO:0000313" key="3">
    <source>
        <dbReference type="EMBL" id="OHA80952.1"/>
    </source>
</evidence>
<reference evidence="3 4" key="1">
    <citation type="journal article" date="2016" name="Nat. Commun.">
        <title>Thousands of microbial genomes shed light on interconnected biogeochemical processes in an aquifer system.</title>
        <authorList>
            <person name="Anantharaman K."/>
            <person name="Brown C.T."/>
            <person name="Hug L.A."/>
            <person name="Sharon I."/>
            <person name="Castelle C.J."/>
            <person name="Probst A.J."/>
            <person name="Thomas B.C."/>
            <person name="Singh A."/>
            <person name="Wilkins M.J."/>
            <person name="Karaoz U."/>
            <person name="Brodie E.L."/>
            <person name="Williams K.H."/>
            <person name="Hubbard S.S."/>
            <person name="Banfield J.F."/>
        </authorList>
    </citation>
    <scope>NUCLEOTIDE SEQUENCE [LARGE SCALE GENOMIC DNA]</scope>
</reference>
<protein>
    <submittedName>
        <fullName evidence="3">Uncharacterized protein</fullName>
    </submittedName>
</protein>